<dbReference type="EMBL" id="CP011031">
    <property type="protein sequence ID" value="ATC92709.1"/>
    <property type="molecule type" value="Genomic_DNA"/>
</dbReference>
<keyword evidence="2" id="KW-1185">Reference proteome</keyword>
<organism evidence="1 2">
    <name type="scientific">Pseudoalteromonas issachenkonii</name>
    <dbReference type="NCBI Taxonomy" id="152297"/>
    <lineage>
        <taxon>Bacteria</taxon>
        <taxon>Pseudomonadati</taxon>
        <taxon>Pseudomonadota</taxon>
        <taxon>Gammaproteobacteria</taxon>
        <taxon>Alteromonadales</taxon>
        <taxon>Pseudoalteromonadaceae</taxon>
        <taxon>Pseudoalteromonas</taxon>
    </lineage>
</organism>
<reference evidence="1 2" key="1">
    <citation type="submission" date="2015-06" db="EMBL/GenBank/DDBJ databases">
        <authorList>
            <person name="Xie B.-B."/>
            <person name="Rong J.-C."/>
            <person name="Qin Q.-L."/>
            <person name="Zhang Y.-Z."/>
        </authorList>
    </citation>
    <scope>NUCLEOTIDE SEQUENCE [LARGE SCALE GENOMIC DNA]</scope>
    <source>
        <strain evidence="1 2">KMM 3549</strain>
    </source>
</reference>
<name>A0ABM6N8N8_9GAMM</name>
<gene>
    <name evidence="1" type="ORF">PISS_b0596</name>
</gene>
<accession>A0ABM6N8N8</accession>
<proteinExistence type="predicted"/>
<evidence type="ECO:0000313" key="2">
    <source>
        <dbReference type="Proteomes" id="UP000217258"/>
    </source>
</evidence>
<sequence length="40" mass="4688">MRTINCPLMGMQAYVCKLKRSCLFPLRFLLKKEQLSSLIL</sequence>
<dbReference type="Proteomes" id="UP000217258">
    <property type="component" value="Chromosome II"/>
</dbReference>
<protein>
    <submittedName>
        <fullName evidence="1">Uncharacterized protein</fullName>
    </submittedName>
</protein>
<evidence type="ECO:0000313" key="1">
    <source>
        <dbReference type="EMBL" id="ATC92709.1"/>
    </source>
</evidence>